<organism evidence="10 11">
    <name type="scientific">Pontixanthobacter rizhaonensis</name>
    <dbReference type="NCBI Taxonomy" id="2730337"/>
    <lineage>
        <taxon>Bacteria</taxon>
        <taxon>Pseudomonadati</taxon>
        <taxon>Pseudomonadota</taxon>
        <taxon>Alphaproteobacteria</taxon>
        <taxon>Sphingomonadales</taxon>
        <taxon>Erythrobacteraceae</taxon>
        <taxon>Pontixanthobacter</taxon>
    </lineage>
</organism>
<dbReference type="InterPro" id="IPR003594">
    <property type="entry name" value="HATPase_dom"/>
</dbReference>
<dbReference type="SUPFAM" id="SSF55874">
    <property type="entry name" value="ATPase domain of HSP90 chaperone/DNA topoisomerase II/histidine kinase"/>
    <property type="match status" value="1"/>
</dbReference>
<evidence type="ECO:0000256" key="4">
    <source>
        <dbReference type="ARBA" id="ARBA00022679"/>
    </source>
</evidence>
<accession>A0A848QQQ3</accession>
<dbReference type="PROSITE" id="PS50109">
    <property type="entry name" value="HIS_KIN"/>
    <property type="match status" value="1"/>
</dbReference>
<dbReference type="GO" id="GO:0006355">
    <property type="term" value="P:regulation of DNA-templated transcription"/>
    <property type="evidence" value="ECO:0007669"/>
    <property type="project" value="InterPro"/>
</dbReference>
<dbReference type="InterPro" id="IPR036890">
    <property type="entry name" value="HATPase_C_sf"/>
</dbReference>
<dbReference type="InterPro" id="IPR003661">
    <property type="entry name" value="HisK_dim/P_dom"/>
</dbReference>
<keyword evidence="4" id="KW-0808">Transferase</keyword>
<comment type="caution">
    <text evidence="10">The sequence shown here is derived from an EMBL/GenBank/DDBJ whole genome shotgun (WGS) entry which is preliminary data.</text>
</comment>
<dbReference type="InterPro" id="IPR013767">
    <property type="entry name" value="PAS_fold"/>
</dbReference>
<dbReference type="Pfam" id="PF02518">
    <property type="entry name" value="HATPase_c"/>
    <property type="match status" value="1"/>
</dbReference>
<dbReference type="InterPro" id="IPR000014">
    <property type="entry name" value="PAS"/>
</dbReference>
<dbReference type="SMART" id="SM00387">
    <property type="entry name" value="HATPase_c"/>
    <property type="match status" value="1"/>
</dbReference>
<dbReference type="InterPro" id="IPR005467">
    <property type="entry name" value="His_kinase_dom"/>
</dbReference>
<feature type="domain" description="Histidine kinase" evidence="9">
    <location>
        <begin position="130"/>
        <end position="351"/>
    </location>
</feature>
<evidence type="ECO:0000313" key="10">
    <source>
        <dbReference type="EMBL" id="NMW31438.1"/>
    </source>
</evidence>
<evidence type="ECO:0000256" key="3">
    <source>
        <dbReference type="ARBA" id="ARBA00022553"/>
    </source>
</evidence>
<evidence type="ECO:0000256" key="6">
    <source>
        <dbReference type="ARBA" id="ARBA00022777"/>
    </source>
</evidence>
<keyword evidence="6" id="KW-0418">Kinase</keyword>
<dbReference type="RefSeq" id="WP_170010918.1">
    <property type="nucleotide sequence ID" value="NZ_JABCRE010000002.1"/>
</dbReference>
<dbReference type="GO" id="GO:0005524">
    <property type="term" value="F:ATP binding"/>
    <property type="evidence" value="ECO:0007669"/>
    <property type="project" value="UniProtKB-KW"/>
</dbReference>
<dbReference type="PANTHER" id="PTHR43065">
    <property type="entry name" value="SENSOR HISTIDINE KINASE"/>
    <property type="match status" value="1"/>
</dbReference>
<dbReference type="Pfam" id="PF00512">
    <property type="entry name" value="HisKA"/>
    <property type="match status" value="1"/>
</dbReference>
<dbReference type="Pfam" id="PF00989">
    <property type="entry name" value="PAS"/>
    <property type="match status" value="1"/>
</dbReference>
<dbReference type="CDD" id="cd00130">
    <property type="entry name" value="PAS"/>
    <property type="match status" value="1"/>
</dbReference>
<evidence type="ECO:0000256" key="2">
    <source>
        <dbReference type="ARBA" id="ARBA00012438"/>
    </source>
</evidence>
<dbReference type="AlphaFoldDB" id="A0A848QQQ3"/>
<comment type="catalytic activity">
    <reaction evidence="1">
        <text>ATP + protein L-histidine = ADP + protein N-phospho-L-histidine.</text>
        <dbReference type="EC" id="2.7.13.3"/>
    </reaction>
</comment>
<dbReference type="Gene3D" id="3.30.450.20">
    <property type="entry name" value="PAS domain"/>
    <property type="match status" value="1"/>
</dbReference>
<dbReference type="InterPro" id="IPR004358">
    <property type="entry name" value="Sig_transdc_His_kin-like_C"/>
</dbReference>
<sequence length="351" mass="37739">MPHRKPSSDEQLAGLLFAVVLIDPDQRIAEVNHAAEDMLGRSSKRLCGQLLTDIIDLDQVGLAEKLSVRDAPLVARGIQLKLGGYDRQINFTASSVLGNAGWRVLTLSDAGRDDMRSDVDASSALKAPAILAHEIKNPLSAIRGAGQLIARKLDENDRRLTSMIADEVDRIARLIDRMQELGSSSVEPVKPVNLHESIRSAMASVRAAAGDRAELIEEFDPSLPAVAGHRDTLEQVLINLLSNAVDACAGSDERRIIVRTRFVSGLAANVGLAGQSVRLPIEVAVCDTGPGLDPELGDHVFEPFVTTKKNGQGLGLALVKKLIGDMGGRVTHKRDTAKGQTQFRLHLSLAE</sequence>
<keyword evidence="7" id="KW-0067">ATP-binding</keyword>
<keyword evidence="8" id="KW-0902">Two-component regulatory system</keyword>
<dbReference type="PRINTS" id="PR00344">
    <property type="entry name" value="BCTRLSENSOR"/>
</dbReference>
<evidence type="ECO:0000256" key="5">
    <source>
        <dbReference type="ARBA" id="ARBA00022741"/>
    </source>
</evidence>
<dbReference type="CDD" id="cd00082">
    <property type="entry name" value="HisKA"/>
    <property type="match status" value="1"/>
</dbReference>
<name>A0A848QQQ3_9SPHN</name>
<dbReference type="EC" id="2.7.13.3" evidence="2"/>
<dbReference type="Gene3D" id="1.10.287.130">
    <property type="match status" value="1"/>
</dbReference>
<dbReference type="EMBL" id="JABCRE010000002">
    <property type="protein sequence ID" value="NMW31438.1"/>
    <property type="molecule type" value="Genomic_DNA"/>
</dbReference>
<protein>
    <recommendedName>
        <fullName evidence="2">histidine kinase</fullName>
        <ecNumber evidence="2">2.7.13.3</ecNumber>
    </recommendedName>
</protein>
<gene>
    <name evidence="10" type="ORF">HKD42_05145</name>
</gene>
<dbReference type="PANTHER" id="PTHR43065:SF10">
    <property type="entry name" value="PEROXIDE STRESS-ACTIVATED HISTIDINE KINASE MAK3"/>
    <property type="match status" value="1"/>
</dbReference>
<keyword evidence="5" id="KW-0547">Nucleotide-binding</keyword>
<reference evidence="10 11" key="1">
    <citation type="submission" date="2020-04" db="EMBL/GenBank/DDBJ databases">
        <authorList>
            <person name="Liu A."/>
        </authorList>
    </citation>
    <scope>NUCLEOTIDE SEQUENCE [LARGE SCALE GENOMIC DNA]</scope>
    <source>
        <strain evidence="10 11">RZ02</strain>
    </source>
</reference>
<evidence type="ECO:0000256" key="1">
    <source>
        <dbReference type="ARBA" id="ARBA00000085"/>
    </source>
</evidence>
<keyword evidence="3" id="KW-0597">Phosphoprotein</keyword>
<proteinExistence type="predicted"/>
<dbReference type="SMART" id="SM00388">
    <property type="entry name" value="HisKA"/>
    <property type="match status" value="1"/>
</dbReference>
<dbReference type="GO" id="GO:0000155">
    <property type="term" value="F:phosphorelay sensor kinase activity"/>
    <property type="evidence" value="ECO:0007669"/>
    <property type="project" value="InterPro"/>
</dbReference>
<dbReference type="Proteomes" id="UP000561181">
    <property type="component" value="Unassembled WGS sequence"/>
</dbReference>
<dbReference type="SUPFAM" id="SSF55785">
    <property type="entry name" value="PYP-like sensor domain (PAS domain)"/>
    <property type="match status" value="1"/>
</dbReference>
<keyword evidence="11" id="KW-1185">Reference proteome</keyword>
<evidence type="ECO:0000259" key="9">
    <source>
        <dbReference type="PROSITE" id="PS50109"/>
    </source>
</evidence>
<evidence type="ECO:0000256" key="7">
    <source>
        <dbReference type="ARBA" id="ARBA00022840"/>
    </source>
</evidence>
<evidence type="ECO:0000256" key="8">
    <source>
        <dbReference type="ARBA" id="ARBA00023012"/>
    </source>
</evidence>
<dbReference type="SUPFAM" id="SSF47384">
    <property type="entry name" value="Homodimeric domain of signal transducing histidine kinase"/>
    <property type="match status" value="1"/>
</dbReference>
<evidence type="ECO:0000313" key="11">
    <source>
        <dbReference type="Proteomes" id="UP000561181"/>
    </source>
</evidence>
<dbReference type="InterPro" id="IPR036097">
    <property type="entry name" value="HisK_dim/P_sf"/>
</dbReference>
<dbReference type="Gene3D" id="3.30.565.10">
    <property type="entry name" value="Histidine kinase-like ATPase, C-terminal domain"/>
    <property type="match status" value="1"/>
</dbReference>
<dbReference type="InterPro" id="IPR035965">
    <property type="entry name" value="PAS-like_dom_sf"/>
</dbReference>